<feature type="transmembrane region" description="Helical" evidence="1">
    <location>
        <begin position="12"/>
        <end position="34"/>
    </location>
</feature>
<feature type="transmembrane region" description="Helical" evidence="1">
    <location>
        <begin position="302"/>
        <end position="323"/>
    </location>
</feature>
<gene>
    <name evidence="2" type="ORF">C0099_01705</name>
</gene>
<proteinExistence type="predicted"/>
<keyword evidence="3" id="KW-1185">Reference proteome</keyword>
<dbReference type="EMBL" id="CP025682">
    <property type="protein sequence ID" value="AUN93763.1"/>
    <property type="molecule type" value="Genomic_DNA"/>
</dbReference>
<dbReference type="SUPFAM" id="SSF103473">
    <property type="entry name" value="MFS general substrate transporter"/>
    <property type="match status" value="1"/>
</dbReference>
<protein>
    <submittedName>
        <fullName evidence="2">MFS transporter</fullName>
    </submittedName>
</protein>
<feature type="transmembrane region" description="Helical" evidence="1">
    <location>
        <begin position="139"/>
        <end position="163"/>
    </location>
</feature>
<dbReference type="InterPro" id="IPR010645">
    <property type="entry name" value="MFS_4"/>
</dbReference>
<dbReference type="Pfam" id="PF06779">
    <property type="entry name" value="MFS_4"/>
    <property type="match status" value="1"/>
</dbReference>
<feature type="transmembrane region" description="Helical" evidence="1">
    <location>
        <begin position="46"/>
        <end position="66"/>
    </location>
</feature>
<sequence>MSPMNQDPDRKAVTAALAGMAALVVAMGIGRFAFTPLLPLMQAETGLSLAGGGWLAGANYLGYLVGALAATRIRAAPAGMLASGLVAVVLTTAAMAPTQGFAVWMTVRFAAGVASAWALVGAASLCLGRLREAGRPRLAGVMFSGVGLGIVLAGLACQAVVFAGGGAVAGWWVLAALAAVLAVPAVRGLSRGSGSPATQDMRPAAQGFDARDARRLVWSYGLLGFGYILPATFLPAQARVLVSDPAVFGWVWPVFGAAAAASMWIAVGPRRGGVSRRMRWAVSQAVMAVGVALPVVHDSLAALVVSALCVGGTFLVVTMLALQEGAAVGGERAQRLIAAMTAAFASGQLLGPLVAAGLELGGQGMAPALMLASAALAVGAVLPVMGRRDAMHATEESR</sequence>
<keyword evidence="1" id="KW-0812">Transmembrane</keyword>
<organism evidence="2 3">
    <name type="scientific">Pseudazoarcus pumilus</name>
    <dbReference type="NCBI Taxonomy" id="2067960"/>
    <lineage>
        <taxon>Bacteria</taxon>
        <taxon>Pseudomonadati</taxon>
        <taxon>Pseudomonadota</taxon>
        <taxon>Betaproteobacteria</taxon>
        <taxon>Rhodocyclales</taxon>
        <taxon>Zoogloeaceae</taxon>
        <taxon>Pseudazoarcus</taxon>
    </lineage>
</organism>
<name>A0A2I6S3D1_9RHOO</name>
<dbReference type="Gene3D" id="1.20.1250.20">
    <property type="entry name" value="MFS general substrate transporter like domains"/>
    <property type="match status" value="1"/>
</dbReference>
<feature type="transmembrane region" description="Helical" evidence="1">
    <location>
        <begin position="78"/>
        <end position="96"/>
    </location>
</feature>
<feature type="transmembrane region" description="Helical" evidence="1">
    <location>
        <begin position="102"/>
        <end position="127"/>
    </location>
</feature>
<evidence type="ECO:0000313" key="3">
    <source>
        <dbReference type="Proteomes" id="UP000242205"/>
    </source>
</evidence>
<evidence type="ECO:0000313" key="2">
    <source>
        <dbReference type="EMBL" id="AUN93763.1"/>
    </source>
</evidence>
<feature type="transmembrane region" description="Helical" evidence="1">
    <location>
        <begin position="169"/>
        <end position="186"/>
    </location>
</feature>
<keyword evidence="1" id="KW-0472">Membrane</keyword>
<feature type="transmembrane region" description="Helical" evidence="1">
    <location>
        <begin position="216"/>
        <end position="235"/>
    </location>
</feature>
<dbReference type="InterPro" id="IPR036259">
    <property type="entry name" value="MFS_trans_sf"/>
</dbReference>
<dbReference type="AlphaFoldDB" id="A0A2I6S3D1"/>
<dbReference type="GO" id="GO:0005886">
    <property type="term" value="C:plasma membrane"/>
    <property type="evidence" value="ECO:0007669"/>
    <property type="project" value="TreeGrafter"/>
</dbReference>
<feature type="transmembrane region" description="Helical" evidence="1">
    <location>
        <begin position="335"/>
        <end position="358"/>
    </location>
</feature>
<dbReference type="Proteomes" id="UP000242205">
    <property type="component" value="Chromosome"/>
</dbReference>
<dbReference type="KEGG" id="atw:C0099_01705"/>
<dbReference type="OrthoDB" id="9797953at2"/>
<reference evidence="2 3" key="1">
    <citation type="submission" date="2018-01" db="EMBL/GenBank/DDBJ databases">
        <authorList>
            <person name="Fu G.-Y."/>
        </authorList>
    </citation>
    <scope>NUCLEOTIDE SEQUENCE [LARGE SCALE GENOMIC DNA]</scope>
    <source>
        <strain evidence="2 3">SY39</strain>
    </source>
</reference>
<evidence type="ECO:0000256" key="1">
    <source>
        <dbReference type="SAM" id="Phobius"/>
    </source>
</evidence>
<accession>A0A2I6S3D1</accession>
<dbReference type="PANTHER" id="PTHR23537">
    <property type="match status" value="1"/>
</dbReference>
<keyword evidence="1" id="KW-1133">Transmembrane helix</keyword>
<feature type="transmembrane region" description="Helical" evidence="1">
    <location>
        <begin position="247"/>
        <end position="267"/>
    </location>
</feature>
<dbReference type="PANTHER" id="PTHR23537:SF1">
    <property type="entry name" value="SUGAR TRANSPORTER"/>
    <property type="match status" value="1"/>
</dbReference>
<feature type="transmembrane region" description="Helical" evidence="1">
    <location>
        <begin position="279"/>
        <end position="296"/>
    </location>
</feature>
<feature type="transmembrane region" description="Helical" evidence="1">
    <location>
        <begin position="364"/>
        <end position="385"/>
    </location>
</feature>